<evidence type="ECO:0000313" key="2">
    <source>
        <dbReference type="Proteomes" id="UP000217790"/>
    </source>
</evidence>
<sequence>MACLDTLLHSSYTRFLRGLAGMHYHRVIGDIVVGMVFPSYSPDDVDFKNRYVAIPYASSSLEVFSLRMVFYGYTMVDQKTTVTFNYVFILDGAFPTGVSMVPSPPSYSSIAYEQESCTERRPGNLCFRIIPDFFLTSTRLKPIPSASYLSINYCTNSYPFRIKSSLHDGSLKYDDGDVRKQKGNQATYWNKASKGDAGIADEYFPVSRNPESMCTSQ</sequence>
<dbReference type="Proteomes" id="UP000217790">
    <property type="component" value="Unassembled WGS sequence"/>
</dbReference>
<reference evidence="2" key="1">
    <citation type="journal article" date="2017" name="Nat. Ecol. Evol.">
        <title>Genome expansion and lineage-specific genetic innovations in the forest pathogenic fungi Armillaria.</title>
        <authorList>
            <person name="Sipos G."/>
            <person name="Prasanna A.N."/>
            <person name="Walter M.C."/>
            <person name="O'Connor E."/>
            <person name="Balint B."/>
            <person name="Krizsan K."/>
            <person name="Kiss B."/>
            <person name="Hess J."/>
            <person name="Varga T."/>
            <person name="Slot J."/>
            <person name="Riley R."/>
            <person name="Boka B."/>
            <person name="Rigling D."/>
            <person name="Barry K."/>
            <person name="Lee J."/>
            <person name="Mihaltcheva S."/>
            <person name="LaButti K."/>
            <person name="Lipzen A."/>
            <person name="Waldron R."/>
            <person name="Moloney N.M."/>
            <person name="Sperisen C."/>
            <person name="Kredics L."/>
            <person name="Vagvoelgyi C."/>
            <person name="Patrignani A."/>
            <person name="Fitzpatrick D."/>
            <person name="Nagy I."/>
            <person name="Doyle S."/>
            <person name="Anderson J.B."/>
            <person name="Grigoriev I.V."/>
            <person name="Gueldener U."/>
            <person name="Muensterkoetter M."/>
            <person name="Nagy L.G."/>
        </authorList>
    </citation>
    <scope>NUCLEOTIDE SEQUENCE [LARGE SCALE GENOMIC DNA]</scope>
    <source>
        <strain evidence="2">Ar21-2</strain>
    </source>
</reference>
<protein>
    <submittedName>
        <fullName evidence="1">Uncharacterized protein</fullName>
    </submittedName>
</protein>
<proteinExistence type="predicted"/>
<dbReference type="EMBL" id="KZ293708">
    <property type="protein sequence ID" value="PBK83258.1"/>
    <property type="molecule type" value="Genomic_DNA"/>
</dbReference>
<gene>
    <name evidence="1" type="ORF">ARMGADRAFT_1038050</name>
</gene>
<keyword evidence="2" id="KW-1185">Reference proteome</keyword>
<dbReference type="InParanoid" id="A0A2H3CXP9"/>
<evidence type="ECO:0000313" key="1">
    <source>
        <dbReference type="EMBL" id="PBK83258.1"/>
    </source>
</evidence>
<name>A0A2H3CXP9_ARMGA</name>
<dbReference type="AlphaFoldDB" id="A0A2H3CXP9"/>
<organism evidence="1 2">
    <name type="scientific">Armillaria gallica</name>
    <name type="common">Bulbous honey fungus</name>
    <name type="synonym">Armillaria bulbosa</name>
    <dbReference type="NCBI Taxonomy" id="47427"/>
    <lineage>
        <taxon>Eukaryota</taxon>
        <taxon>Fungi</taxon>
        <taxon>Dikarya</taxon>
        <taxon>Basidiomycota</taxon>
        <taxon>Agaricomycotina</taxon>
        <taxon>Agaricomycetes</taxon>
        <taxon>Agaricomycetidae</taxon>
        <taxon>Agaricales</taxon>
        <taxon>Marasmiineae</taxon>
        <taxon>Physalacriaceae</taxon>
        <taxon>Armillaria</taxon>
    </lineage>
</organism>
<accession>A0A2H3CXP9</accession>